<feature type="region of interest" description="Disordered" evidence="2">
    <location>
        <begin position="79"/>
        <end position="123"/>
    </location>
</feature>
<dbReference type="EMBL" id="VHSH01000020">
    <property type="protein sequence ID" value="TQV69838.1"/>
    <property type="molecule type" value="Genomic_DNA"/>
</dbReference>
<name>A0A545SXZ4_9PROT</name>
<dbReference type="AlphaFoldDB" id="A0A545SXZ4"/>
<keyword evidence="4" id="KW-1185">Reference proteome</keyword>
<dbReference type="OrthoDB" id="5702699at2"/>
<comment type="caution">
    <text evidence="3">The sequence shown here is derived from an EMBL/GenBank/DDBJ whole genome shotgun (WGS) entry which is preliminary data.</text>
</comment>
<feature type="compositionally biased region" description="Low complexity" evidence="2">
    <location>
        <begin position="93"/>
        <end position="105"/>
    </location>
</feature>
<evidence type="ECO:0000313" key="4">
    <source>
        <dbReference type="Proteomes" id="UP000315252"/>
    </source>
</evidence>
<protein>
    <recommendedName>
        <fullName evidence="5">Zf-HC2 domain-containing protein</fullName>
    </recommendedName>
</protein>
<feature type="coiled-coil region" evidence="1">
    <location>
        <begin position="32"/>
        <end position="59"/>
    </location>
</feature>
<keyword evidence="1" id="KW-0175">Coiled coil</keyword>
<dbReference type="RefSeq" id="WP_142899889.1">
    <property type="nucleotide sequence ID" value="NZ_ML660071.1"/>
</dbReference>
<evidence type="ECO:0000256" key="2">
    <source>
        <dbReference type="SAM" id="MobiDB-lite"/>
    </source>
</evidence>
<organism evidence="3 4">
    <name type="scientific">Denitrobaculum tricleocarpae</name>
    <dbReference type="NCBI Taxonomy" id="2591009"/>
    <lineage>
        <taxon>Bacteria</taxon>
        <taxon>Pseudomonadati</taxon>
        <taxon>Pseudomonadota</taxon>
        <taxon>Alphaproteobacteria</taxon>
        <taxon>Rhodospirillales</taxon>
        <taxon>Rhodospirillaceae</taxon>
        <taxon>Denitrobaculum</taxon>
    </lineage>
</organism>
<evidence type="ECO:0000256" key="1">
    <source>
        <dbReference type="SAM" id="Coils"/>
    </source>
</evidence>
<accession>A0A545SXZ4</accession>
<evidence type="ECO:0000313" key="3">
    <source>
        <dbReference type="EMBL" id="TQV69838.1"/>
    </source>
</evidence>
<reference evidence="3 4" key="1">
    <citation type="submission" date="2019-06" db="EMBL/GenBank/DDBJ databases">
        <title>Whole genome sequence for Rhodospirillaceae sp. R148.</title>
        <authorList>
            <person name="Wang G."/>
        </authorList>
    </citation>
    <scope>NUCLEOTIDE SEQUENCE [LARGE SCALE GENOMIC DNA]</scope>
    <source>
        <strain evidence="3 4">R148</strain>
    </source>
</reference>
<gene>
    <name evidence="3" type="ORF">FKG95_28585</name>
</gene>
<evidence type="ECO:0008006" key="5">
    <source>
        <dbReference type="Google" id="ProtNLM"/>
    </source>
</evidence>
<sequence>MTEQKSLSDHELMKLLPFYVNLTLDPLERASVENYLARSEEARKEVDYLKQLRKSLKAQPEATSPGELGLKRLQREIKRMQEPPEGSETEAVPAAASERSADPAALRGQRFSDSAQKAQESAGRKPVPAWWRSLAVAACLALAVISSVTLSTQFGNDGSPQLASGESGTVLQVTFKPQITEEAIRSLLLETDLTITAGPSALGVYHLTPGSSADSKNLEETLRELRLRSDIIESAEAG</sequence>
<dbReference type="Proteomes" id="UP000315252">
    <property type="component" value="Unassembled WGS sequence"/>
</dbReference>
<proteinExistence type="predicted"/>